<dbReference type="AlphaFoldDB" id="A0A2G8LKY2"/>
<comment type="caution">
    <text evidence="6">The sequence shown here is derived from an EMBL/GenBank/DDBJ whole genome shotgun (WGS) entry which is preliminary data.</text>
</comment>
<accession>A0A2G8LKY2</accession>
<feature type="region of interest" description="Disordered" evidence="4">
    <location>
        <begin position="117"/>
        <end position="218"/>
    </location>
</feature>
<dbReference type="GO" id="GO:0031490">
    <property type="term" value="F:chromatin DNA binding"/>
    <property type="evidence" value="ECO:0007669"/>
    <property type="project" value="TreeGrafter"/>
</dbReference>
<evidence type="ECO:0000256" key="3">
    <source>
        <dbReference type="ARBA" id="ARBA00039793"/>
    </source>
</evidence>
<evidence type="ECO:0000313" key="6">
    <source>
        <dbReference type="EMBL" id="PIK60820.1"/>
    </source>
</evidence>
<feature type="compositionally biased region" description="Acidic residues" evidence="4">
    <location>
        <begin position="154"/>
        <end position="192"/>
    </location>
</feature>
<keyword evidence="2" id="KW-0539">Nucleus</keyword>
<dbReference type="OrthoDB" id="1707486at2759"/>
<sequence length="218" mass="24495">MQLLVVSEWIAPICEVTKVPRYSKMAERPEDLNLPQSVIGRIMKDAVPDGVSVSKEARNAVSKAASVFVLYATSCANNQALQAKRKTLSANDVFQALRDMEFEEFIEPLQASLEEFRKDQKTKKEAQEQRKKVKDNSGDSSGGGKDATGGAEDKTDEDEDDEGIEEEEEEEDDDGNDDEDDDDDDDDDDGDDGWVKKRKLVRQRKTKKKMKMAQDPQL</sequence>
<dbReference type="PANTHER" id="PTHR46172">
    <property type="entry name" value="DNA POLYMERASE EPSILON SUBUNIT 3"/>
    <property type="match status" value="1"/>
</dbReference>
<dbReference type="CDD" id="cd22928">
    <property type="entry name" value="HFD_POLE3_DPB4"/>
    <property type="match status" value="1"/>
</dbReference>
<organism evidence="6 7">
    <name type="scientific">Stichopus japonicus</name>
    <name type="common">Sea cucumber</name>
    <dbReference type="NCBI Taxonomy" id="307972"/>
    <lineage>
        <taxon>Eukaryota</taxon>
        <taxon>Metazoa</taxon>
        <taxon>Echinodermata</taxon>
        <taxon>Eleutherozoa</taxon>
        <taxon>Echinozoa</taxon>
        <taxon>Holothuroidea</taxon>
        <taxon>Aspidochirotacea</taxon>
        <taxon>Aspidochirotida</taxon>
        <taxon>Stichopodidae</taxon>
        <taxon>Apostichopus</taxon>
    </lineage>
</organism>
<feature type="compositionally biased region" description="Basic and acidic residues" evidence="4">
    <location>
        <begin position="117"/>
        <end position="137"/>
    </location>
</feature>
<dbReference type="GO" id="GO:0008622">
    <property type="term" value="C:epsilon DNA polymerase complex"/>
    <property type="evidence" value="ECO:0007669"/>
    <property type="project" value="TreeGrafter"/>
</dbReference>
<dbReference type="SUPFAM" id="SSF47113">
    <property type="entry name" value="Histone-fold"/>
    <property type="match status" value="1"/>
</dbReference>
<dbReference type="InterPro" id="IPR003958">
    <property type="entry name" value="CBFA_NFYB_domain"/>
</dbReference>
<dbReference type="EMBL" id="MRZV01000046">
    <property type="protein sequence ID" value="PIK60820.1"/>
    <property type="molecule type" value="Genomic_DNA"/>
</dbReference>
<keyword evidence="7" id="KW-1185">Reference proteome</keyword>
<dbReference type="GO" id="GO:0008623">
    <property type="term" value="C:CHRAC"/>
    <property type="evidence" value="ECO:0007669"/>
    <property type="project" value="TreeGrafter"/>
</dbReference>
<evidence type="ECO:0000313" key="7">
    <source>
        <dbReference type="Proteomes" id="UP000230750"/>
    </source>
</evidence>
<gene>
    <name evidence="6" type="ORF">BSL78_02220</name>
</gene>
<comment type="subcellular location">
    <subcellularLocation>
        <location evidence="1">Nucleus</location>
    </subcellularLocation>
</comment>
<dbReference type="Gene3D" id="1.10.20.10">
    <property type="entry name" value="Histone, subunit A"/>
    <property type="match status" value="1"/>
</dbReference>
<dbReference type="GO" id="GO:0006272">
    <property type="term" value="P:leading strand elongation"/>
    <property type="evidence" value="ECO:0007669"/>
    <property type="project" value="TreeGrafter"/>
</dbReference>
<dbReference type="Pfam" id="PF00808">
    <property type="entry name" value="CBFD_NFYB_HMF"/>
    <property type="match status" value="1"/>
</dbReference>
<feature type="compositionally biased region" description="Basic residues" evidence="4">
    <location>
        <begin position="196"/>
        <end position="211"/>
    </location>
</feature>
<dbReference type="GO" id="GO:0046982">
    <property type="term" value="F:protein heterodimerization activity"/>
    <property type="evidence" value="ECO:0007669"/>
    <property type="project" value="InterPro"/>
</dbReference>
<dbReference type="InterPro" id="IPR009072">
    <property type="entry name" value="Histone-fold"/>
</dbReference>
<protein>
    <recommendedName>
        <fullName evidence="3">DNA polymerase epsilon subunit 3</fullName>
    </recommendedName>
</protein>
<dbReference type="GO" id="GO:0031507">
    <property type="term" value="P:heterochromatin formation"/>
    <property type="evidence" value="ECO:0007669"/>
    <property type="project" value="TreeGrafter"/>
</dbReference>
<dbReference type="Proteomes" id="UP000230750">
    <property type="component" value="Unassembled WGS sequence"/>
</dbReference>
<evidence type="ECO:0000256" key="4">
    <source>
        <dbReference type="SAM" id="MobiDB-lite"/>
    </source>
</evidence>
<dbReference type="STRING" id="307972.A0A2G8LKY2"/>
<dbReference type="PANTHER" id="PTHR46172:SF1">
    <property type="entry name" value="DNA POLYMERASE EPSILON SUBUNIT 3"/>
    <property type="match status" value="1"/>
</dbReference>
<reference evidence="6 7" key="1">
    <citation type="journal article" date="2017" name="PLoS Biol.">
        <title>The sea cucumber genome provides insights into morphological evolution and visceral regeneration.</title>
        <authorList>
            <person name="Zhang X."/>
            <person name="Sun L."/>
            <person name="Yuan J."/>
            <person name="Sun Y."/>
            <person name="Gao Y."/>
            <person name="Zhang L."/>
            <person name="Li S."/>
            <person name="Dai H."/>
            <person name="Hamel J.F."/>
            <person name="Liu C."/>
            <person name="Yu Y."/>
            <person name="Liu S."/>
            <person name="Lin W."/>
            <person name="Guo K."/>
            <person name="Jin S."/>
            <person name="Xu P."/>
            <person name="Storey K.B."/>
            <person name="Huan P."/>
            <person name="Zhang T."/>
            <person name="Zhou Y."/>
            <person name="Zhang J."/>
            <person name="Lin C."/>
            <person name="Li X."/>
            <person name="Xing L."/>
            <person name="Huo D."/>
            <person name="Sun M."/>
            <person name="Wang L."/>
            <person name="Mercier A."/>
            <person name="Li F."/>
            <person name="Yang H."/>
            <person name="Xiang J."/>
        </authorList>
    </citation>
    <scope>NUCLEOTIDE SEQUENCE [LARGE SCALE GENOMIC DNA]</scope>
    <source>
        <strain evidence="6">Shaxun</strain>
        <tissue evidence="6">Muscle</tissue>
    </source>
</reference>
<evidence type="ECO:0000259" key="5">
    <source>
        <dbReference type="Pfam" id="PF00808"/>
    </source>
</evidence>
<dbReference type="InterPro" id="IPR016024">
    <property type="entry name" value="ARM-type_fold"/>
</dbReference>
<dbReference type="SUPFAM" id="SSF48371">
    <property type="entry name" value="ARM repeat"/>
    <property type="match status" value="1"/>
</dbReference>
<name>A0A2G8LKY2_STIJA</name>
<dbReference type="InterPro" id="IPR051377">
    <property type="entry name" value="DNA_Pol-Epsilon_Subunit"/>
</dbReference>
<evidence type="ECO:0000256" key="1">
    <source>
        <dbReference type="ARBA" id="ARBA00004123"/>
    </source>
</evidence>
<evidence type="ECO:0000256" key="2">
    <source>
        <dbReference type="ARBA" id="ARBA00023242"/>
    </source>
</evidence>
<feature type="domain" description="Transcription factor CBF/NF-Y/archaeal histone" evidence="5">
    <location>
        <begin position="33"/>
        <end position="97"/>
    </location>
</feature>
<proteinExistence type="predicted"/>
<dbReference type="GO" id="GO:0006974">
    <property type="term" value="P:DNA damage response"/>
    <property type="evidence" value="ECO:0007669"/>
    <property type="project" value="TreeGrafter"/>
</dbReference>